<evidence type="ECO:0000313" key="8">
    <source>
        <dbReference type="EMBL" id="TFE00570.1"/>
    </source>
</evidence>
<gene>
    <name evidence="8" type="ORF">E2626_11380</name>
</gene>
<evidence type="ECO:0000256" key="1">
    <source>
        <dbReference type="ARBA" id="ARBA00004651"/>
    </source>
</evidence>
<evidence type="ECO:0000256" key="5">
    <source>
        <dbReference type="ARBA" id="ARBA00023136"/>
    </source>
</evidence>
<keyword evidence="5 6" id="KW-0472">Membrane</keyword>
<evidence type="ECO:0000256" key="6">
    <source>
        <dbReference type="SAM" id="Phobius"/>
    </source>
</evidence>
<proteinExistence type="predicted"/>
<dbReference type="Pfam" id="PF06271">
    <property type="entry name" value="RDD"/>
    <property type="match status" value="1"/>
</dbReference>
<evidence type="ECO:0000259" key="7">
    <source>
        <dbReference type="Pfam" id="PF06271"/>
    </source>
</evidence>
<dbReference type="GO" id="GO:0005886">
    <property type="term" value="C:plasma membrane"/>
    <property type="evidence" value="ECO:0007669"/>
    <property type="project" value="UniProtKB-SubCell"/>
</dbReference>
<comment type="subcellular location">
    <subcellularLocation>
        <location evidence="1">Cell membrane</location>
        <topology evidence="1">Multi-pass membrane protein</topology>
    </subcellularLocation>
</comment>
<reference evidence="8 9" key="1">
    <citation type="submission" date="2019-03" db="EMBL/GenBank/DDBJ databases">
        <authorList>
            <person name="Yang Y."/>
        </authorList>
    </citation>
    <scope>NUCLEOTIDE SEQUENCE [LARGE SCALE GENOMIC DNA]</scope>
    <source>
        <strain evidence="8 9">ASL-1</strain>
    </source>
</reference>
<dbReference type="EMBL" id="SORX01000006">
    <property type="protein sequence ID" value="TFE00570.1"/>
    <property type="molecule type" value="Genomic_DNA"/>
</dbReference>
<feature type="domain" description="RDD" evidence="7">
    <location>
        <begin position="3"/>
        <end position="163"/>
    </location>
</feature>
<dbReference type="InterPro" id="IPR010432">
    <property type="entry name" value="RDD"/>
</dbReference>
<organism evidence="8 9">
    <name type="scientific">Jeotgalibacillus salarius</name>
    <dbReference type="NCBI Taxonomy" id="546023"/>
    <lineage>
        <taxon>Bacteria</taxon>
        <taxon>Bacillati</taxon>
        <taxon>Bacillota</taxon>
        <taxon>Bacilli</taxon>
        <taxon>Bacillales</taxon>
        <taxon>Caryophanaceae</taxon>
        <taxon>Jeotgalibacillus</taxon>
    </lineage>
</organism>
<keyword evidence="4 6" id="KW-1133">Transmembrane helix</keyword>
<accession>A0A4Y8LD01</accession>
<evidence type="ECO:0000256" key="3">
    <source>
        <dbReference type="ARBA" id="ARBA00022692"/>
    </source>
</evidence>
<feature type="transmembrane region" description="Helical" evidence="6">
    <location>
        <begin position="46"/>
        <end position="67"/>
    </location>
</feature>
<comment type="caution">
    <text evidence="8">The sequence shown here is derived from an EMBL/GenBank/DDBJ whole genome shotgun (WGS) entry which is preliminary data.</text>
</comment>
<feature type="transmembrane region" description="Helical" evidence="6">
    <location>
        <begin position="12"/>
        <end position="34"/>
    </location>
</feature>
<evidence type="ECO:0000256" key="2">
    <source>
        <dbReference type="ARBA" id="ARBA00022475"/>
    </source>
</evidence>
<keyword evidence="3 6" id="KW-0812">Transmembrane</keyword>
<dbReference type="PANTHER" id="PTHR36115:SF4">
    <property type="entry name" value="MEMBRANE PROTEIN"/>
    <property type="match status" value="1"/>
</dbReference>
<dbReference type="PANTHER" id="PTHR36115">
    <property type="entry name" value="PROLINE-RICH ANTIGEN HOMOLOG-RELATED"/>
    <property type="match status" value="1"/>
</dbReference>
<dbReference type="Proteomes" id="UP000297776">
    <property type="component" value="Unassembled WGS sequence"/>
</dbReference>
<dbReference type="AlphaFoldDB" id="A0A4Y8LD01"/>
<protein>
    <recommendedName>
        <fullName evidence="7">RDD domain-containing protein</fullName>
    </recommendedName>
</protein>
<evidence type="ECO:0000256" key="4">
    <source>
        <dbReference type="ARBA" id="ARBA00022989"/>
    </source>
</evidence>
<dbReference type="OrthoDB" id="1450430at2"/>
<keyword evidence="2" id="KW-1003">Cell membrane</keyword>
<feature type="transmembrane region" description="Helical" evidence="6">
    <location>
        <begin position="127"/>
        <end position="146"/>
    </location>
</feature>
<keyword evidence="9" id="KW-1185">Reference proteome</keyword>
<name>A0A4Y8LD01_9BACL</name>
<dbReference type="RefSeq" id="WP_134381889.1">
    <property type="nucleotide sequence ID" value="NZ_SORX01000006.1"/>
</dbReference>
<evidence type="ECO:0000313" key="9">
    <source>
        <dbReference type="Proteomes" id="UP000297776"/>
    </source>
</evidence>
<dbReference type="InterPro" id="IPR051791">
    <property type="entry name" value="Pra-immunoreactive"/>
</dbReference>
<sequence length="169" mass="19506">MKASFILRLRAFLLDYVLIIFYLIALLLLSLFVIPDLQHFFNGASLFMRQFAGFMLVTFPVSLYFILSDSKIGRQSFGKKKLRIQVVDINGKSVSVLRMTFRTFLKFLPWELSHFFVYQITAGNDNTAFLIVFGALIYGLMLLYILTAVFTKDRQSVYDTIAKTKVIKV</sequence>